<dbReference type="EMBL" id="CAJZBQ010000007">
    <property type="protein sequence ID" value="CAG9312539.1"/>
    <property type="molecule type" value="Genomic_DNA"/>
</dbReference>
<keyword evidence="2" id="KW-1185">Reference proteome</keyword>
<accession>A0AAU9IMY6</accession>
<evidence type="ECO:0000313" key="1">
    <source>
        <dbReference type="EMBL" id="CAG9312539.1"/>
    </source>
</evidence>
<comment type="caution">
    <text evidence="1">The sequence shown here is derived from an EMBL/GenBank/DDBJ whole genome shotgun (WGS) entry which is preliminary data.</text>
</comment>
<dbReference type="Proteomes" id="UP001162131">
    <property type="component" value="Unassembled WGS sequence"/>
</dbReference>
<evidence type="ECO:0000313" key="2">
    <source>
        <dbReference type="Proteomes" id="UP001162131"/>
    </source>
</evidence>
<name>A0AAU9IMY6_9CILI</name>
<dbReference type="AlphaFoldDB" id="A0AAU9IMY6"/>
<reference evidence="1" key="1">
    <citation type="submission" date="2021-09" db="EMBL/GenBank/DDBJ databases">
        <authorList>
            <consortium name="AG Swart"/>
            <person name="Singh M."/>
            <person name="Singh A."/>
            <person name="Seah K."/>
            <person name="Emmerich C."/>
        </authorList>
    </citation>
    <scope>NUCLEOTIDE SEQUENCE</scope>
    <source>
        <strain evidence="1">ATCC30299</strain>
    </source>
</reference>
<organism evidence="1 2">
    <name type="scientific">Blepharisma stoltei</name>
    <dbReference type="NCBI Taxonomy" id="1481888"/>
    <lineage>
        <taxon>Eukaryota</taxon>
        <taxon>Sar</taxon>
        <taxon>Alveolata</taxon>
        <taxon>Ciliophora</taxon>
        <taxon>Postciliodesmatophora</taxon>
        <taxon>Heterotrichea</taxon>
        <taxon>Heterotrichida</taxon>
        <taxon>Blepharismidae</taxon>
        <taxon>Blepharisma</taxon>
    </lineage>
</organism>
<sequence>MPEIDYGCNSVIFNGKILISGIKNRNLWFSEIPYKFGTDKRKILINAERLYLIESNRGLIYESEFGDEYTWNEIAESVINGFPHQVYYSYNKGAIYISCFGLPNY</sequence>
<protein>
    <submittedName>
        <fullName evidence="1">Uncharacterized protein</fullName>
    </submittedName>
</protein>
<proteinExistence type="predicted"/>
<gene>
    <name evidence="1" type="ORF">BSTOLATCC_MIC6933</name>
</gene>